<reference evidence="2" key="1">
    <citation type="journal article" date="2021" name="Nat. Commun.">
        <title>Genetic determinants of endophytism in the Arabidopsis root mycobiome.</title>
        <authorList>
            <person name="Mesny F."/>
            <person name="Miyauchi S."/>
            <person name="Thiergart T."/>
            <person name="Pickel B."/>
            <person name="Atanasova L."/>
            <person name="Karlsson M."/>
            <person name="Huettel B."/>
            <person name="Barry K.W."/>
            <person name="Haridas S."/>
            <person name="Chen C."/>
            <person name="Bauer D."/>
            <person name="Andreopoulos W."/>
            <person name="Pangilinan J."/>
            <person name="LaButti K."/>
            <person name="Riley R."/>
            <person name="Lipzen A."/>
            <person name="Clum A."/>
            <person name="Drula E."/>
            <person name="Henrissat B."/>
            <person name="Kohler A."/>
            <person name="Grigoriev I.V."/>
            <person name="Martin F.M."/>
            <person name="Hacquard S."/>
        </authorList>
    </citation>
    <scope>NUCLEOTIDE SEQUENCE</scope>
    <source>
        <strain evidence="2">MPI-SDFR-AT-0073</strain>
    </source>
</reference>
<evidence type="ECO:0000313" key="2">
    <source>
        <dbReference type="EMBL" id="KAH6652876.1"/>
    </source>
</evidence>
<dbReference type="RefSeq" id="XP_045957153.1">
    <property type="nucleotide sequence ID" value="XM_046100185.1"/>
</dbReference>
<keyword evidence="3" id="KW-1185">Reference proteome</keyword>
<dbReference type="EMBL" id="JAGPXC010000005">
    <property type="protein sequence ID" value="KAH6652876.1"/>
    <property type="molecule type" value="Genomic_DNA"/>
</dbReference>
<dbReference type="Proteomes" id="UP000758603">
    <property type="component" value="Unassembled WGS sequence"/>
</dbReference>
<feature type="compositionally biased region" description="Polar residues" evidence="1">
    <location>
        <begin position="20"/>
        <end position="30"/>
    </location>
</feature>
<protein>
    <submittedName>
        <fullName evidence="2">Uncharacterized protein</fullName>
    </submittedName>
</protein>
<accession>A0A9P8ZWB4</accession>
<comment type="caution">
    <text evidence="2">The sequence shown here is derived from an EMBL/GenBank/DDBJ whole genome shotgun (WGS) entry which is preliminary data.</text>
</comment>
<feature type="region of interest" description="Disordered" evidence="1">
    <location>
        <begin position="1"/>
        <end position="32"/>
    </location>
</feature>
<sequence length="228" mass="25399">MSEKSARTPASVAWRAKTPMPTQQSSTVRKTVSMRVEHSWKRVCPDGDKVARSTVHPEAHVEVCQAFGSTASVEAFKSIFLSLLGQSEFLHELPRPVFVVLGRCQSHSCTPDQDNKDRGPYNRNGSGDISTCFPMLHSPSEHPRAILGDGFCQRKPDAYQYCSTRAVYVRERNHILHSPQRAVSPLQDYLAAGTDSVNGFRGDYIVLTPNFINTIKGIEIVEKTYGLF</sequence>
<gene>
    <name evidence="2" type="ORF">BKA67DRAFT_536588</name>
</gene>
<evidence type="ECO:0000256" key="1">
    <source>
        <dbReference type="SAM" id="MobiDB-lite"/>
    </source>
</evidence>
<proteinExistence type="predicted"/>
<dbReference type="AlphaFoldDB" id="A0A9P8ZWB4"/>
<evidence type="ECO:0000313" key="3">
    <source>
        <dbReference type="Proteomes" id="UP000758603"/>
    </source>
</evidence>
<name>A0A9P8ZWB4_9PEZI</name>
<organism evidence="2 3">
    <name type="scientific">Truncatella angustata</name>
    <dbReference type="NCBI Taxonomy" id="152316"/>
    <lineage>
        <taxon>Eukaryota</taxon>
        <taxon>Fungi</taxon>
        <taxon>Dikarya</taxon>
        <taxon>Ascomycota</taxon>
        <taxon>Pezizomycotina</taxon>
        <taxon>Sordariomycetes</taxon>
        <taxon>Xylariomycetidae</taxon>
        <taxon>Amphisphaeriales</taxon>
        <taxon>Sporocadaceae</taxon>
        <taxon>Truncatella</taxon>
    </lineage>
</organism>
<dbReference type="GeneID" id="70129077"/>